<evidence type="ECO:0000313" key="2">
    <source>
        <dbReference type="EMBL" id="KAA6439186.1"/>
    </source>
</evidence>
<keyword evidence="3" id="KW-1185">Reference proteome</keyword>
<name>A0A5M8QWZ6_9BACT</name>
<dbReference type="EMBL" id="VBSN01000038">
    <property type="protein sequence ID" value="KAA6439186.1"/>
    <property type="molecule type" value="Genomic_DNA"/>
</dbReference>
<feature type="transmembrane region" description="Helical" evidence="1">
    <location>
        <begin position="129"/>
        <end position="147"/>
    </location>
</feature>
<accession>A0A5M8QWZ6</accession>
<evidence type="ECO:0000256" key="1">
    <source>
        <dbReference type="SAM" id="Phobius"/>
    </source>
</evidence>
<comment type="caution">
    <text evidence="2">The sequence shown here is derived from an EMBL/GenBank/DDBJ whole genome shotgun (WGS) entry which is preliminary data.</text>
</comment>
<dbReference type="PANTHER" id="PTHR36974:SF1">
    <property type="entry name" value="DOXX FAMILY MEMBRANE PROTEIN"/>
    <property type="match status" value="1"/>
</dbReference>
<dbReference type="OrthoDB" id="673526at2"/>
<feature type="transmembrane region" description="Helical" evidence="1">
    <location>
        <begin position="26"/>
        <end position="45"/>
    </location>
</feature>
<dbReference type="PANTHER" id="PTHR36974">
    <property type="entry name" value="MEMBRANE PROTEIN-RELATED"/>
    <property type="match status" value="1"/>
</dbReference>
<keyword evidence="1" id="KW-0812">Transmembrane</keyword>
<protein>
    <recommendedName>
        <fullName evidence="4">DoxX family membrane protein</fullName>
    </recommendedName>
</protein>
<keyword evidence="1" id="KW-0472">Membrane</keyword>
<evidence type="ECO:0008006" key="4">
    <source>
        <dbReference type="Google" id="ProtNLM"/>
    </source>
</evidence>
<sequence>MPVLIVLLISFFASLGLTKVYSGSWDYLLCGNIAMCVMLFFTAIGHFKFSKGMQLMIPEIVPFRKALVFVTGIMEIVAGIALLFPSLRHGTGIFLIVFFLLILPANVHAAINKIDYQKNTLDGKGLDYLWFRIPFQIFLMLWVWYFSVRPY</sequence>
<organism evidence="2 3">
    <name type="scientific">Dyadobacter flavalbus</name>
    <dbReference type="NCBI Taxonomy" id="2579942"/>
    <lineage>
        <taxon>Bacteria</taxon>
        <taxon>Pseudomonadati</taxon>
        <taxon>Bacteroidota</taxon>
        <taxon>Cytophagia</taxon>
        <taxon>Cytophagales</taxon>
        <taxon>Spirosomataceae</taxon>
        <taxon>Dyadobacter</taxon>
    </lineage>
</organism>
<dbReference type="AlphaFoldDB" id="A0A5M8QWZ6"/>
<dbReference type="RefSeq" id="WP_139012437.1">
    <property type="nucleotide sequence ID" value="NZ_VBSN01000038.1"/>
</dbReference>
<proteinExistence type="predicted"/>
<reference evidence="2 3" key="1">
    <citation type="submission" date="2019-05" db="EMBL/GenBank/DDBJ databases">
        <authorList>
            <person name="Qu J.-H."/>
        </authorList>
    </citation>
    <scope>NUCLEOTIDE SEQUENCE [LARGE SCALE GENOMIC DNA]</scope>
    <source>
        <strain evidence="2 3">NS28</strain>
    </source>
</reference>
<dbReference type="Proteomes" id="UP000323994">
    <property type="component" value="Unassembled WGS sequence"/>
</dbReference>
<evidence type="ECO:0000313" key="3">
    <source>
        <dbReference type="Proteomes" id="UP000323994"/>
    </source>
</evidence>
<feature type="transmembrane region" description="Helical" evidence="1">
    <location>
        <begin position="90"/>
        <end position="109"/>
    </location>
</feature>
<feature type="transmembrane region" description="Helical" evidence="1">
    <location>
        <begin position="66"/>
        <end position="84"/>
    </location>
</feature>
<keyword evidence="1" id="KW-1133">Transmembrane helix</keyword>
<gene>
    <name evidence="2" type="ORF">FEM33_12965</name>
</gene>